<feature type="non-terminal residue" evidence="1">
    <location>
        <position position="180"/>
    </location>
</feature>
<gene>
    <name evidence="1" type="ORF">PR048_022764</name>
</gene>
<dbReference type="Proteomes" id="UP001159363">
    <property type="component" value="Chromosome 8"/>
</dbReference>
<dbReference type="EMBL" id="JARBHB010000009">
    <property type="protein sequence ID" value="KAJ8874874.1"/>
    <property type="molecule type" value="Genomic_DNA"/>
</dbReference>
<organism evidence="1 2">
    <name type="scientific">Dryococelus australis</name>
    <dbReference type="NCBI Taxonomy" id="614101"/>
    <lineage>
        <taxon>Eukaryota</taxon>
        <taxon>Metazoa</taxon>
        <taxon>Ecdysozoa</taxon>
        <taxon>Arthropoda</taxon>
        <taxon>Hexapoda</taxon>
        <taxon>Insecta</taxon>
        <taxon>Pterygota</taxon>
        <taxon>Neoptera</taxon>
        <taxon>Polyneoptera</taxon>
        <taxon>Phasmatodea</taxon>
        <taxon>Verophasmatodea</taxon>
        <taxon>Anareolatae</taxon>
        <taxon>Phasmatidae</taxon>
        <taxon>Eurycanthinae</taxon>
        <taxon>Dryococelus</taxon>
    </lineage>
</organism>
<accession>A0ABQ9GSA9</accession>
<evidence type="ECO:0000313" key="1">
    <source>
        <dbReference type="EMBL" id="KAJ8874874.1"/>
    </source>
</evidence>
<reference evidence="1 2" key="1">
    <citation type="submission" date="2023-02" db="EMBL/GenBank/DDBJ databases">
        <title>LHISI_Scaffold_Assembly.</title>
        <authorList>
            <person name="Stuart O.P."/>
            <person name="Cleave R."/>
            <person name="Magrath M.J.L."/>
            <person name="Mikheyev A.S."/>
        </authorList>
    </citation>
    <scope>NUCLEOTIDE SEQUENCE [LARGE SCALE GENOMIC DNA]</scope>
    <source>
        <strain evidence="1">Daus_M_001</strain>
        <tissue evidence="1">Leg muscle</tissue>
    </source>
</reference>
<protein>
    <submittedName>
        <fullName evidence="1">Uncharacterized protein</fullName>
    </submittedName>
</protein>
<comment type="caution">
    <text evidence="1">The sequence shown here is derived from an EMBL/GenBank/DDBJ whole genome shotgun (WGS) entry which is preliminary data.</text>
</comment>
<keyword evidence="2" id="KW-1185">Reference proteome</keyword>
<proteinExistence type="predicted"/>
<name>A0ABQ9GSA9_9NEOP</name>
<evidence type="ECO:0000313" key="2">
    <source>
        <dbReference type="Proteomes" id="UP001159363"/>
    </source>
</evidence>
<sequence length="180" mass="19464">MITLWPVKGVSATVYHNVLSQSRSCLGSMFEVPTEVRVEKRGVLCDPRKLLPREHALPPTSSAGNTFDTSALALLSVGLFASQALLFRGSARLPPRRTGLNPRAGSPDFRKWESCRTMPLVGGFSQGYLPFPPLLHSGAAPYSLQSPSSALKISLLRDAQISSIFSGGDWVPKFEDPILG</sequence>